<accession>A9GA25</accession>
<feature type="region of interest" description="Disordered" evidence="1">
    <location>
        <begin position="67"/>
        <end position="128"/>
    </location>
</feature>
<sequence>MMWVAWLRSATALFTLTPFACSGDRGRAGERRHGARPLTRLSPARFNHLSADLREGPDELTRARIRARTMSAAGARPPARAGGAAAMETASRASGAADHHASRTADPTTDHRDEAPGQSARRPDAERL</sequence>
<feature type="compositionally biased region" description="Basic and acidic residues" evidence="1">
    <location>
        <begin position="97"/>
        <end position="128"/>
    </location>
</feature>
<organism evidence="2 3">
    <name type="scientific">Sorangium cellulosum (strain So ce56)</name>
    <name type="common">Polyangium cellulosum (strain So ce56)</name>
    <dbReference type="NCBI Taxonomy" id="448385"/>
    <lineage>
        <taxon>Bacteria</taxon>
        <taxon>Pseudomonadati</taxon>
        <taxon>Myxococcota</taxon>
        <taxon>Polyangia</taxon>
        <taxon>Polyangiales</taxon>
        <taxon>Polyangiaceae</taxon>
        <taxon>Sorangium</taxon>
    </lineage>
</organism>
<evidence type="ECO:0000313" key="3">
    <source>
        <dbReference type="Proteomes" id="UP000002139"/>
    </source>
</evidence>
<reference evidence="2 3" key="1">
    <citation type="journal article" date="2007" name="Nat. Biotechnol.">
        <title>Complete genome sequence of the myxobacterium Sorangium cellulosum.</title>
        <authorList>
            <person name="Schneiker S."/>
            <person name="Perlova O."/>
            <person name="Kaiser O."/>
            <person name="Gerth K."/>
            <person name="Alici A."/>
            <person name="Altmeyer M.O."/>
            <person name="Bartels D."/>
            <person name="Bekel T."/>
            <person name="Beyer S."/>
            <person name="Bode E."/>
            <person name="Bode H.B."/>
            <person name="Bolten C.J."/>
            <person name="Choudhuri J.V."/>
            <person name="Doss S."/>
            <person name="Elnakady Y.A."/>
            <person name="Frank B."/>
            <person name="Gaigalat L."/>
            <person name="Goesmann A."/>
            <person name="Groeger C."/>
            <person name="Gross F."/>
            <person name="Jelsbak L."/>
            <person name="Jelsbak L."/>
            <person name="Kalinowski J."/>
            <person name="Kegler C."/>
            <person name="Knauber T."/>
            <person name="Konietzny S."/>
            <person name="Kopp M."/>
            <person name="Krause L."/>
            <person name="Krug D."/>
            <person name="Linke B."/>
            <person name="Mahmud T."/>
            <person name="Martinez-Arias R."/>
            <person name="McHardy A.C."/>
            <person name="Merai M."/>
            <person name="Meyer F."/>
            <person name="Mormann S."/>
            <person name="Munoz-Dorado J."/>
            <person name="Perez J."/>
            <person name="Pradella S."/>
            <person name="Rachid S."/>
            <person name="Raddatz G."/>
            <person name="Rosenau F."/>
            <person name="Rueckert C."/>
            <person name="Sasse F."/>
            <person name="Scharfe M."/>
            <person name="Schuster S.C."/>
            <person name="Suen G."/>
            <person name="Treuner-Lange A."/>
            <person name="Velicer G.J."/>
            <person name="Vorholter F.-J."/>
            <person name="Weissman K.J."/>
            <person name="Welch R.D."/>
            <person name="Wenzel S.C."/>
            <person name="Whitworth D.E."/>
            <person name="Wilhelm S."/>
            <person name="Wittmann C."/>
            <person name="Bloecker H."/>
            <person name="Puehler A."/>
            <person name="Mueller R."/>
        </authorList>
    </citation>
    <scope>NUCLEOTIDE SEQUENCE [LARGE SCALE GENOMIC DNA]</scope>
    <source>
        <strain evidence="3">So ce56</strain>
    </source>
</reference>
<gene>
    <name evidence="2" type="ordered locus">sce2647</name>
</gene>
<protein>
    <submittedName>
        <fullName evidence="2">Secreted protein</fullName>
    </submittedName>
</protein>
<dbReference type="KEGG" id="scl:sce2647"/>
<name>A9GA25_SORC5</name>
<evidence type="ECO:0000313" key="2">
    <source>
        <dbReference type="EMBL" id="CAN92806.1"/>
    </source>
</evidence>
<keyword evidence="3" id="KW-1185">Reference proteome</keyword>
<dbReference type="EMBL" id="AM746676">
    <property type="protein sequence ID" value="CAN92806.1"/>
    <property type="molecule type" value="Genomic_DNA"/>
</dbReference>
<proteinExistence type="predicted"/>
<feature type="compositionally biased region" description="Low complexity" evidence="1">
    <location>
        <begin position="71"/>
        <end position="96"/>
    </location>
</feature>
<dbReference type="Proteomes" id="UP000002139">
    <property type="component" value="Chromosome"/>
</dbReference>
<evidence type="ECO:0000256" key="1">
    <source>
        <dbReference type="SAM" id="MobiDB-lite"/>
    </source>
</evidence>
<dbReference type="HOGENOM" id="CLU_1958141_0_0_7"/>
<dbReference type="AlphaFoldDB" id="A9GA25"/>